<dbReference type="InterPro" id="IPR000182">
    <property type="entry name" value="GNAT_dom"/>
</dbReference>
<accession>A0ABS9MKZ0</accession>
<evidence type="ECO:0000259" key="1">
    <source>
        <dbReference type="PROSITE" id="PS51186"/>
    </source>
</evidence>
<protein>
    <submittedName>
        <fullName evidence="2">GNAT family N-acetyltransferase</fullName>
    </submittedName>
</protein>
<name>A0ABS9MKZ0_9FIRM</name>
<reference evidence="2 3" key="1">
    <citation type="submission" date="2022-01" db="EMBL/GenBank/DDBJ databases">
        <title>Collection of gut derived symbiotic bacterial strains cultured from healthy donors.</title>
        <authorList>
            <person name="Lin H."/>
            <person name="Kohout C."/>
            <person name="Waligurski E."/>
            <person name="Pamer E.G."/>
        </authorList>
    </citation>
    <scope>NUCLEOTIDE SEQUENCE [LARGE SCALE GENOMIC DNA]</scope>
    <source>
        <strain evidence="2 3">DFI.7.58</strain>
    </source>
</reference>
<dbReference type="RefSeq" id="WP_087234399.1">
    <property type="nucleotide sequence ID" value="NZ_JAKNHQ010000016.1"/>
</dbReference>
<dbReference type="SUPFAM" id="SSF55729">
    <property type="entry name" value="Acyl-CoA N-acyltransferases (Nat)"/>
    <property type="match status" value="1"/>
</dbReference>
<dbReference type="Pfam" id="PF13508">
    <property type="entry name" value="Acetyltransf_7"/>
    <property type="match status" value="1"/>
</dbReference>
<sequence length="148" mass="16845">MTEIVKVEESHKADYMALFLLADPSEKMVAKYLGRGDVYVLFADGAPACVAVVTDYGPGTCELKNLATDEALQNRGYAGQMLRYLFAVCADRYEAMYVGTSVQMIPFYERFGFVPSHRVENFFVDFYPEPIFENGVQCVDMEYLKRRL</sequence>
<evidence type="ECO:0000313" key="3">
    <source>
        <dbReference type="Proteomes" id="UP001298681"/>
    </source>
</evidence>
<gene>
    <name evidence="2" type="ORF">L0P57_11175</name>
</gene>
<proteinExistence type="predicted"/>
<dbReference type="InterPro" id="IPR016181">
    <property type="entry name" value="Acyl_CoA_acyltransferase"/>
</dbReference>
<evidence type="ECO:0000313" key="2">
    <source>
        <dbReference type="EMBL" id="MCG4611488.1"/>
    </source>
</evidence>
<comment type="caution">
    <text evidence="2">The sequence shown here is derived from an EMBL/GenBank/DDBJ whole genome shotgun (WGS) entry which is preliminary data.</text>
</comment>
<organism evidence="2 3">
    <name type="scientific">Anaeromassilibacillus senegalensis</name>
    <dbReference type="NCBI Taxonomy" id="1673717"/>
    <lineage>
        <taxon>Bacteria</taxon>
        <taxon>Bacillati</taxon>
        <taxon>Bacillota</taxon>
        <taxon>Clostridia</taxon>
        <taxon>Eubacteriales</taxon>
        <taxon>Acutalibacteraceae</taxon>
        <taxon>Anaeromassilibacillus</taxon>
    </lineage>
</organism>
<keyword evidence="3" id="KW-1185">Reference proteome</keyword>
<dbReference type="Proteomes" id="UP001298681">
    <property type="component" value="Unassembled WGS sequence"/>
</dbReference>
<dbReference type="PROSITE" id="PS51186">
    <property type="entry name" value="GNAT"/>
    <property type="match status" value="1"/>
</dbReference>
<dbReference type="Gene3D" id="3.40.630.30">
    <property type="match status" value="1"/>
</dbReference>
<feature type="domain" description="N-acetyltransferase" evidence="1">
    <location>
        <begin position="2"/>
        <end position="134"/>
    </location>
</feature>
<dbReference type="EMBL" id="JAKNHQ010000016">
    <property type="protein sequence ID" value="MCG4611488.1"/>
    <property type="molecule type" value="Genomic_DNA"/>
</dbReference>